<comment type="similarity">
    <text evidence="1 7">Belongs to the patatin family.</text>
</comment>
<evidence type="ECO:0000256" key="1">
    <source>
        <dbReference type="ARBA" id="ARBA00010240"/>
    </source>
</evidence>
<evidence type="ECO:0000256" key="4">
    <source>
        <dbReference type="ARBA" id="ARBA00022963"/>
    </source>
</evidence>
<dbReference type="Proteomes" id="UP001457282">
    <property type="component" value="Unassembled WGS sequence"/>
</dbReference>
<feature type="domain" description="PNPLA" evidence="8">
    <location>
        <begin position="23"/>
        <end position="228"/>
    </location>
</feature>
<evidence type="ECO:0000313" key="9">
    <source>
        <dbReference type="EMBL" id="KAK9948880.1"/>
    </source>
</evidence>
<dbReference type="InterPro" id="IPR002641">
    <property type="entry name" value="PNPLA_dom"/>
</dbReference>
<comment type="function">
    <text evidence="7">Lipolytic acyl hydrolase (LAH).</text>
</comment>
<dbReference type="EC" id="3.1.1.-" evidence="7"/>
<dbReference type="AlphaFoldDB" id="A0AAW1YK96"/>
<dbReference type="CDD" id="cd07214">
    <property type="entry name" value="Pat17_isozyme_like"/>
    <property type="match status" value="1"/>
</dbReference>
<accession>A0AAW1YK96</accession>
<dbReference type="PANTHER" id="PTHR32176:SF92">
    <property type="entry name" value="XYLOSE ISOMERASE"/>
    <property type="match status" value="1"/>
</dbReference>
<evidence type="ECO:0000256" key="7">
    <source>
        <dbReference type="RuleBase" id="RU361262"/>
    </source>
</evidence>
<evidence type="ECO:0000259" key="8">
    <source>
        <dbReference type="PROSITE" id="PS51635"/>
    </source>
</evidence>
<dbReference type="InterPro" id="IPR016035">
    <property type="entry name" value="Acyl_Trfase/lysoPLipase"/>
</dbReference>
<evidence type="ECO:0000313" key="10">
    <source>
        <dbReference type="Proteomes" id="UP001457282"/>
    </source>
</evidence>
<dbReference type="PANTHER" id="PTHR32176">
    <property type="entry name" value="XYLOSE ISOMERASE"/>
    <property type="match status" value="1"/>
</dbReference>
<dbReference type="PROSITE" id="PS51635">
    <property type="entry name" value="PNPLA"/>
    <property type="match status" value="1"/>
</dbReference>
<gene>
    <name evidence="9" type="ORF">M0R45_004437</name>
</gene>
<organism evidence="9 10">
    <name type="scientific">Rubus argutus</name>
    <name type="common">Southern blackberry</name>
    <dbReference type="NCBI Taxonomy" id="59490"/>
    <lineage>
        <taxon>Eukaryota</taxon>
        <taxon>Viridiplantae</taxon>
        <taxon>Streptophyta</taxon>
        <taxon>Embryophyta</taxon>
        <taxon>Tracheophyta</taxon>
        <taxon>Spermatophyta</taxon>
        <taxon>Magnoliopsida</taxon>
        <taxon>eudicotyledons</taxon>
        <taxon>Gunneridae</taxon>
        <taxon>Pentapetalae</taxon>
        <taxon>rosids</taxon>
        <taxon>fabids</taxon>
        <taxon>Rosales</taxon>
        <taxon>Rosaceae</taxon>
        <taxon>Rosoideae</taxon>
        <taxon>Rosoideae incertae sedis</taxon>
        <taxon>Rubus</taxon>
    </lineage>
</organism>
<dbReference type="Pfam" id="PF01734">
    <property type="entry name" value="Patatin"/>
    <property type="match status" value="1"/>
</dbReference>
<sequence>MASTGTTSLEVQPPRYGNLITVLSIDGGGIRGIIPGVLLAYLESQLQELDGEDARLADYFDVIAGTSTGGLIAAMLAAPNENNRPLFAAKDIVPFYLDNCPKIFPQSRGLCATVTNLLKALTGPKYDGKYLHKLIRNIVGDKRLSQTLTNVVIPTFDIKKLMPIIFSSYQVTSYPATNAQLSDICIGTSAAPTYFPGFYFENHQQGESEEFNLIDGGVAANNPALVAISEVTKQITRKNPDFPEIKPMECYERFLLVSLGTGSNRSELKYNAKTASKWGVLSWLYEDGSSPLLNCFDEASSDMVDYHNYAVFQALQSENSYLRINEDTLTGNLSSVDKATNENLENLVEVGKQLLKNPVSCVNLVTGLYEPVRDGGTNEQALQRYAKLLSDEKKHRESKSPRPNTNY</sequence>
<comment type="caution">
    <text evidence="9">The sequence shown here is derived from an EMBL/GenBank/DDBJ whole genome shotgun (WGS) entry which is preliminary data.</text>
</comment>
<dbReference type="GO" id="GO:0004620">
    <property type="term" value="F:phospholipase activity"/>
    <property type="evidence" value="ECO:0007669"/>
    <property type="project" value="TreeGrafter"/>
</dbReference>
<dbReference type="Gene3D" id="3.40.1090.10">
    <property type="entry name" value="Cytosolic phospholipase A2 catalytic domain"/>
    <property type="match status" value="1"/>
</dbReference>
<evidence type="ECO:0000256" key="2">
    <source>
        <dbReference type="ARBA" id="ARBA00022801"/>
    </source>
</evidence>
<protein>
    <recommendedName>
        <fullName evidence="7">Patatin</fullName>
        <ecNumber evidence="7">3.1.1.-</ecNumber>
    </recommendedName>
</protein>
<dbReference type="SUPFAM" id="SSF52151">
    <property type="entry name" value="FabD/lysophospholipase-like"/>
    <property type="match status" value="1"/>
</dbReference>
<dbReference type="FunFam" id="3.40.1090.10:FF:000005">
    <property type="entry name" value="Patatin"/>
    <property type="match status" value="1"/>
</dbReference>
<dbReference type="EMBL" id="JBEDUW010000001">
    <property type="protein sequence ID" value="KAK9948880.1"/>
    <property type="molecule type" value="Genomic_DNA"/>
</dbReference>
<dbReference type="GO" id="GO:0006952">
    <property type="term" value="P:defense response"/>
    <property type="evidence" value="ECO:0007669"/>
    <property type="project" value="UniProtKB-KW"/>
</dbReference>
<feature type="short sequence motif" description="GXGXXG" evidence="6">
    <location>
        <begin position="27"/>
        <end position="32"/>
    </location>
</feature>
<dbReference type="GO" id="GO:0047372">
    <property type="term" value="F:monoacylglycerol lipase activity"/>
    <property type="evidence" value="ECO:0007669"/>
    <property type="project" value="TreeGrafter"/>
</dbReference>
<evidence type="ECO:0000256" key="3">
    <source>
        <dbReference type="ARBA" id="ARBA00022821"/>
    </source>
</evidence>
<proteinExistence type="inferred from homology"/>
<feature type="active site" description="Proton acceptor" evidence="6">
    <location>
        <position position="215"/>
    </location>
</feature>
<keyword evidence="3" id="KW-0611">Plant defense</keyword>
<feature type="short sequence motif" description="GXSXG" evidence="6">
    <location>
        <begin position="65"/>
        <end position="69"/>
    </location>
</feature>
<keyword evidence="2 6" id="KW-0378">Hydrolase</keyword>
<keyword evidence="10" id="KW-1185">Reference proteome</keyword>
<evidence type="ECO:0000256" key="6">
    <source>
        <dbReference type="PROSITE-ProRule" id="PRU01161"/>
    </source>
</evidence>
<name>A0AAW1YK96_RUBAR</name>
<feature type="short sequence motif" description="DGA/G" evidence="6">
    <location>
        <begin position="215"/>
        <end position="217"/>
    </location>
</feature>
<dbReference type="GO" id="GO:0016042">
    <property type="term" value="P:lipid catabolic process"/>
    <property type="evidence" value="ECO:0007669"/>
    <property type="project" value="UniProtKB-UniRule"/>
</dbReference>
<reference evidence="9 10" key="1">
    <citation type="journal article" date="2023" name="G3 (Bethesda)">
        <title>A chromosome-length genome assembly and annotation of blackberry (Rubus argutus, cv. 'Hillquist').</title>
        <authorList>
            <person name="Bruna T."/>
            <person name="Aryal R."/>
            <person name="Dudchenko O."/>
            <person name="Sargent D.J."/>
            <person name="Mead D."/>
            <person name="Buti M."/>
            <person name="Cavallini A."/>
            <person name="Hytonen T."/>
            <person name="Andres J."/>
            <person name="Pham M."/>
            <person name="Weisz D."/>
            <person name="Mascagni F."/>
            <person name="Usai G."/>
            <person name="Natali L."/>
            <person name="Bassil N."/>
            <person name="Fernandez G.E."/>
            <person name="Lomsadze A."/>
            <person name="Armour M."/>
            <person name="Olukolu B."/>
            <person name="Poorten T."/>
            <person name="Britton C."/>
            <person name="Davik J."/>
            <person name="Ashrafi H."/>
            <person name="Aiden E.L."/>
            <person name="Borodovsky M."/>
            <person name="Worthington M."/>
        </authorList>
    </citation>
    <scope>NUCLEOTIDE SEQUENCE [LARGE SCALE GENOMIC DNA]</scope>
    <source>
        <strain evidence="9">PI 553951</strain>
    </source>
</reference>
<feature type="active site" description="Nucleophile" evidence="6">
    <location>
        <position position="67"/>
    </location>
</feature>
<keyword evidence="4 6" id="KW-0442">Lipid degradation</keyword>
<comment type="domain">
    <text evidence="7">The nitrogen atoms of the two glycine residues in the GGXR motif define the oxyanion hole, and stabilize the oxyanion that forms during the nucleophilic attack by the catalytic serine during substrate cleavage.</text>
</comment>
<evidence type="ECO:0000256" key="5">
    <source>
        <dbReference type="ARBA" id="ARBA00023098"/>
    </source>
</evidence>
<keyword evidence="5 6" id="KW-0443">Lipid metabolism</keyword>